<sequence length="156" mass="17415">MAMTVMARPAGRQRKSATAGDMVADGGGGGKRQWWSEGGEGGRQQLVAVKRTFLREIIEAKPPTKFKILHLDSYKGRMEPTNQDAYFELTTSPMDINDALKFSKAEKPVQNTSFSPHGEAENLTSFRFLLKQAENLTSFRFLLKQAENLRTPFAST</sequence>
<evidence type="ECO:0000256" key="1">
    <source>
        <dbReference type="SAM" id="MobiDB-lite"/>
    </source>
</evidence>
<dbReference type="EMBL" id="JAGFBR010000019">
    <property type="protein sequence ID" value="KAH0448556.1"/>
    <property type="molecule type" value="Genomic_DNA"/>
</dbReference>
<feature type="region of interest" description="Disordered" evidence="1">
    <location>
        <begin position="1"/>
        <end position="28"/>
    </location>
</feature>
<dbReference type="Proteomes" id="UP000775213">
    <property type="component" value="Unassembled WGS sequence"/>
</dbReference>
<dbReference type="AlphaFoldDB" id="A0AAV7FX05"/>
<organism evidence="2 3">
    <name type="scientific">Dendrobium chrysotoxum</name>
    <name type="common">Orchid</name>
    <dbReference type="NCBI Taxonomy" id="161865"/>
    <lineage>
        <taxon>Eukaryota</taxon>
        <taxon>Viridiplantae</taxon>
        <taxon>Streptophyta</taxon>
        <taxon>Embryophyta</taxon>
        <taxon>Tracheophyta</taxon>
        <taxon>Spermatophyta</taxon>
        <taxon>Magnoliopsida</taxon>
        <taxon>Liliopsida</taxon>
        <taxon>Asparagales</taxon>
        <taxon>Orchidaceae</taxon>
        <taxon>Epidendroideae</taxon>
        <taxon>Malaxideae</taxon>
        <taxon>Dendrobiinae</taxon>
        <taxon>Dendrobium</taxon>
    </lineage>
</organism>
<proteinExistence type="predicted"/>
<reference evidence="2 3" key="1">
    <citation type="journal article" date="2021" name="Hortic Res">
        <title>Chromosome-scale assembly of the Dendrobium chrysotoxum genome enhances the understanding of orchid evolution.</title>
        <authorList>
            <person name="Zhang Y."/>
            <person name="Zhang G.Q."/>
            <person name="Zhang D."/>
            <person name="Liu X.D."/>
            <person name="Xu X.Y."/>
            <person name="Sun W.H."/>
            <person name="Yu X."/>
            <person name="Zhu X."/>
            <person name="Wang Z.W."/>
            <person name="Zhao X."/>
            <person name="Zhong W.Y."/>
            <person name="Chen H."/>
            <person name="Yin W.L."/>
            <person name="Huang T."/>
            <person name="Niu S.C."/>
            <person name="Liu Z.J."/>
        </authorList>
    </citation>
    <scope>NUCLEOTIDE SEQUENCE [LARGE SCALE GENOMIC DNA]</scope>
    <source>
        <strain evidence="2">Lindl</strain>
    </source>
</reference>
<protein>
    <submittedName>
        <fullName evidence="2">Uncharacterized protein</fullName>
    </submittedName>
</protein>
<evidence type="ECO:0000313" key="2">
    <source>
        <dbReference type="EMBL" id="KAH0448556.1"/>
    </source>
</evidence>
<name>A0AAV7FX05_DENCH</name>
<keyword evidence="3" id="KW-1185">Reference proteome</keyword>
<evidence type="ECO:0000313" key="3">
    <source>
        <dbReference type="Proteomes" id="UP000775213"/>
    </source>
</evidence>
<accession>A0AAV7FX05</accession>
<comment type="caution">
    <text evidence="2">The sequence shown here is derived from an EMBL/GenBank/DDBJ whole genome shotgun (WGS) entry which is preliminary data.</text>
</comment>
<gene>
    <name evidence="2" type="ORF">IEQ34_022356</name>
</gene>